<feature type="signal peptide" evidence="2">
    <location>
        <begin position="1"/>
        <end position="25"/>
    </location>
</feature>
<dbReference type="EMBL" id="BAAABY010000023">
    <property type="protein sequence ID" value="GAA0462741.1"/>
    <property type="molecule type" value="Genomic_DNA"/>
</dbReference>
<evidence type="ECO:0000313" key="3">
    <source>
        <dbReference type="EMBL" id="GAA0462741.1"/>
    </source>
</evidence>
<organism evidence="3 4">
    <name type="scientific">Streptomyces olivaceiscleroticus</name>
    <dbReference type="NCBI Taxonomy" id="68245"/>
    <lineage>
        <taxon>Bacteria</taxon>
        <taxon>Bacillati</taxon>
        <taxon>Actinomycetota</taxon>
        <taxon>Actinomycetes</taxon>
        <taxon>Kitasatosporales</taxon>
        <taxon>Streptomycetaceae</taxon>
        <taxon>Streptomyces</taxon>
    </lineage>
</organism>
<protein>
    <recommendedName>
        <fullName evidence="5">DUF2690 domain-containing protein</fullName>
    </recommendedName>
</protein>
<gene>
    <name evidence="3" type="ORF">GCM10010361_28260</name>
</gene>
<dbReference type="RefSeq" id="WP_199896445.1">
    <property type="nucleotide sequence ID" value="NZ_BAAABY010000023.1"/>
</dbReference>
<evidence type="ECO:0000256" key="1">
    <source>
        <dbReference type="SAM" id="MobiDB-lite"/>
    </source>
</evidence>
<dbReference type="Proteomes" id="UP001500909">
    <property type="component" value="Unassembled WGS sequence"/>
</dbReference>
<name>A0ABN0ZY05_9ACTN</name>
<feature type="chain" id="PRO_5045979606" description="DUF2690 domain-containing protein" evidence="2">
    <location>
        <begin position="26"/>
        <end position="174"/>
    </location>
</feature>
<reference evidence="3 4" key="1">
    <citation type="journal article" date="2019" name="Int. J. Syst. Evol. Microbiol.">
        <title>The Global Catalogue of Microorganisms (GCM) 10K type strain sequencing project: providing services to taxonomists for standard genome sequencing and annotation.</title>
        <authorList>
            <consortium name="The Broad Institute Genomics Platform"/>
            <consortium name="The Broad Institute Genome Sequencing Center for Infectious Disease"/>
            <person name="Wu L."/>
            <person name="Ma J."/>
        </authorList>
    </citation>
    <scope>NUCLEOTIDE SEQUENCE [LARGE SCALE GENOMIC DNA]</scope>
    <source>
        <strain evidence="3 4">JCM 4805</strain>
    </source>
</reference>
<accession>A0ABN0ZY05</accession>
<evidence type="ECO:0000313" key="4">
    <source>
        <dbReference type="Proteomes" id="UP001500909"/>
    </source>
</evidence>
<evidence type="ECO:0000256" key="2">
    <source>
        <dbReference type="SAM" id="SignalP"/>
    </source>
</evidence>
<evidence type="ECO:0008006" key="5">
    <source>
        <dbReference type="Google" id="ProtNLM"/>
    </source>
</evidence>
<comment type="caution">
    <text evidence="3">The sequence shown here is derived from an EMBL/GenBank/DDBJ whole genome shotgun (WGS) entry which is preliminary data.</text>
</comment>
<feature type="region of interest" description="Disordered" evidence="1">
    <location>
        <begin position="28"/>
        <end position="51"/>
    </location>
</feature>
<feature type="compositionally biased region" description="Polar residues" evidence="1">
    <location>
        <begin position="39"/>
        <end position="50"/>
    </location>
</feature>
<proteinExistence type="predicted"/>
<keyword evidence="4" id="KW-1185">Reference proteome</keyword>
<keyword evidence="2" id="KW-0732">Signal</keyword>
<sequence length="174" mass="18141">MRYAKRALVGLTCAFALVPAGAAMAGTGPAPAPSERSLAKSTAPSATGNPLSAKAQAAGVCSDAYAIGNTGYITRQGVKIASVKQFYSPKCQQNYGYLWVWDSFRAKAGDYDVSTSIYSYSKDEILGTRTWTNSTAQEFWSNGTATVKACTAGIGSLRQAGDPVAAQGASSKRC</sequence>